<dbReference type="Proteomes" id="UP000828048">
    <property type="component" value="Chromosome 1"/>
</dbReference>
<protein>
    <submittedName>
        <fullName evidence="1">Uncharacterized protein</fullName>
    </submittedName>
</protein>
<sequence>MHPNLFPISCIFIAIVTLIHLPASLAQGNEFYQNCSYLLVQRGNIQGIRYPFWGANRPQSCGHQSFFLNGAEEAPVFTIQTWPYRVPAMDNTNAVRQEYWNNICPQYLCKATLDATHFSYANDTDDLRLSYTPSIKSPKQFSDLIQVMDRSDLFKPRIITIDDWMLRSTWQGLDNYSDLDNLDLSEPPRIGTMDDWMPRSTRQGPDQYSDLDDSDLIQAMVDPTPRSRQQELHFRISLRSGTYPVNVTQVVNRSSCVWQASNSNCEQCVLSRGLCAPNSSNPGSCICYCSDRGYAVSCVSSPVLFLLGKSTLTNSLVAALGIIAQEVAGDIRMTDTQADEAERCITIKSTGICLYCEMSDESLKSYKLRRA</sequence>
<accession>A0ACB7XU53</accession>
<name>A0ACB7XU53_9ERIC</name>
<comment type="caution">
    <text evidence="1">The sequence shown here is derived from an EMBL/GenBank/DDBJ whole genome shotgun (WGS) entry which is preliminary data.</text>
</comment>
<gene>
    <name evidence="1" type="ORF">Vadar_029122</name>
</gene>
<keyword evidence="2" id="KW-1185">Reference proteome</keyword>
<dbReference type="EMBL" id="CM037151">
    <property type="protein sequence ID" value="KAH7844539.1"/>
    <property type="molecule type" value="Genomic_DNA"/>
</dbReference>
<reference evidence="1 2" key="1">
    <citation type="journal article" date="2021" name="Hortic Res">
        <title>High-quality reference genome and annotation aids understanding of berry development for evergreen blueberry (Vaccinium darrowii).</title>
        <authorList>
            <person name="Yu J."/>
            <person name="Hulse-Kemp A.M."/>
            <person name="Babiker E."/>
            <person name="Staton M."/>
        </authorList>
    </citation>
    <scope>NUCLEOTIDE SEQUENCE [LARGE SCALE GENOMIC DNA]</scope>
    <source>
        <strain evidence="2">cv. NJ 8807/NJ 8810</strain>
        <tissue evidence="1">Young leaf</tissue>
    </source>
</reference>
<organism evidence="1 2">
    <name type="scientific">Vaccinium darrowii</name>
    <dbReference type="NCBI Taxonomy" id="229202"/>
    <lineage>
        <taxon>Eukaryota</taxon>
        <taxon>Viridiplantae</taxon>
        <taxon>Streptophyta</taxon>
        <taxon>Embryophyta</taxon>
        <taxon>Tracheophyta</taxon>
        <taxon>Spermatophyta</taxon>
        <taxon>Magnoliopsida</taxon>
        <taxon>eudicotyledons</taxon>
        <taxon>Gunneridae</taxon>
        <taxon>Pentapetalae</taxon>
        <taxon>asterids</taxon>
        <taxon>Ericales</taxon>
        <taxon>Ericaceae</taxon>
        <taxon>Vaccinioideae</taxon>
        <taxon>Vaccinieae</taxon>
        <taxon>Vaccinium</taxon>
    </lineage>
</organism>
<evidence type="ECO:0000313" key="2">
    <source>
        <dbReference type="Proteomes" id="UP000828048"/>
    </source>
</evidence>
<evidence type="ECO:0000313" key="1">
    <source>
        <dbReference type="EMBL" id="KAH7844539.1"/>
    </source>
</evidence>
<proteinExistence type="predicted"/>